<dbReference type="OrthoDB" id="9759544at2"/>
<dbReference type="CDD" id="cd17929">
    <property type="entry name" value="DEXHc_priA"/>
    <property type="match status" value="1"/>
</dbReference>
<accession>A0A418XY71</accession>
<dbReference type="GO" id="GO:0006310">
    <property type="term" value="P:DNA recombination"/>
    <property type="evidence" value="ECO:0007669"/>
    <property type="project" value="InterPro"/>
</dbReference>
<feature type="domain" description="Helicase ATP-binding" evidence="13">
    <location>
        <begin position="209"/>
        <end position="375"/>
    </location>
</feature>
<sequence>MSTKPVLQIALPVPLPGCYDYLYSGSPAPAQGTRVQVPFGRRTLVGVVHGQTQSDYPKLKAVSAVLDDAPVFTAELYALCERAARYYHHPLGEVLNYALPALLRQGGDAQPSQEKRWRLTERGTHVSDEQVSRAPRQHQALQVLREHPKGLSSAMLNALDVASPALNALRDKGWAEHFVVENGPGISKEVLAEPPLAANGEQQQAIHAIQDAEGFTPFLLDGVTGSGKTEVYLQAMAPQLAAGKQVLVLVPEIGLTPQTVQRFRQRFAVPVTTLHSGLTDRERLDNWLAARDGKARIIIGTRSAIFTPLANPGLIIVDEAHDSSLKQQDGFRYHARDLATWRAQTLNIPVVLGSATPALETLQLARDQRFHWLKLSRRATEQQRPGIEILDATLAPPNQPLLPLSLQAIKQCVDNGNQALVFINRRGYAPMILCQDCGWQAECKRCDSFLTWHRAENNLRCHHCDSQQRVPSRCPSCGSSAIHEAGSGTEKLTELLEQSLPVPVIRIDRDATRRKGELDSKLKTIRQGDPAVLVGTQMLAKGHHFPKLALVVILDMDAGFLSADFRGPEQAAQLLLQVAGRSGREGQGRVLLQTRHPDHHLLQLAASGDYPALASALLEERRMAALPPFGHLALFRCEAMTLGKAMAFLQELAQQPVADGVNVLGPVPAPMEKRAGRYRAQLLLQASQRAPLHQTLERLLDAARQSPQSRQCRWHVDVDPIDML</sequence>
<dbReference type="PANTHER" id="PTHR30580">
    <property type="entry name" value="PRIMOSOMAL PROTEIN N"/>
    <property type="match status" value="1"/>
</dbReference>
<evidence type="ECO:0000259" key="13">
    <source>
        <dbReference type="PROSITE" id="PS51192"/>
    </source>
</evidence>
<keyword evidence="4 12" id="KW-0547">Nucleotide-binding</keyword>
<dbReference type="Pfam" id="PF00271">
    <property type="entry name" value="Helicase_C"/>
    <property type="match status" value="1"/>
</dbReference>
<dbReference type="Pfam" id="PF17764">
    <property type="entry name" value="PriA_3primeBD"/>
    <property type="match status" value="1"/>
</dbReference>
<dbReference type="GO" id="GO:0006302">
    <property type="term" value="P:double-strand break repair"/>
    <property type="evidence" value="ECO:0007669"/>
    <property type="project" value="InterPro"/>
</dbReference>
<feature type="binding site" evidence="12">
    <location>
        <position position="477"/>
    </location>
    <ligand>
        <name>Zn(2+)</name>
        <dbReference type="ChEBI" id="CHEBI:29105"/>
        <label>1</label>
    </ligand>
</feature>
<comment type="cofactor">
    <cofactor evidence="12">
        <name>Zn(2+)</name>
        <dbReference type="ChEBI" id="CHEBI:29105"/>
    </cofactor>
    <text evidence="12">Binds 2 zinc ions per subunit.</text>
</comment>
<comment type="similarity">
    <text evidence="12">Belongs to the helicase family. PriA subfamily.</text>
</comment>
<dbReference type="GO" id="GO:0043138">
    <property type="term" value="F:3'-5' DNA helicase activity"/>
    <property type="evidence" value="ECO:0007669"/>
    <property type="project" value="UniProtKB-EC"/>
</dbReference>
<organism evidence="14 15">
    <name type="scientific">Alcanivorax profundi</name>
    <dbReference type="NCBI Taxonomy" id="2338368"/>
    <lineage>
        <taxon>Bacteria</taxon>
        <taxon>Pseudomonadati</taxon>
        <taxon>Pseudomonadota</taxon>
        <taxon>Gammaproteobacteria</taxon>
        <taxon>Oceanospirillales</taxon>
        <taxon>Alcanivoracaceae</taxon>
        <taxon>Alcanivorax</taxon>
    </lineage>
</organism>
<evidence type="ECO:0000256" key="11">
    <source>
        <dbReference type="ARBA" id="ARBA00048988"/>
    </source>
</evidence>
<protein>
    <recommendedName>
        <fullName evidence="12">Replication restart protein PriA</fullName>
    </recommendedName>
    <alternativeName>
        <fullName evidence="12">ATP-dependent DNA helicase PriA</fullName>
        <ecNumber evidence="12">5.6.2.4</ecNumber>
    </alternativeName>
    <alternativeName>
        <fullName evidence="12">DNA 3'-5' helicase PriA</fullName>
    </alternativeName>
</protein>
<proteinExistence type="inferred from homology"/>
<dbReference type="InterPro" id="IPR005259">
    <property type="entry name" value="PriA"/>
</dbReference>
<feature type="binding site" evidence="12">
    <location>
        <position position="443"/>
    </location>
    <ligand>
        <name>Zn(2+)</name>
        <dbReference type="ChEBI" id="CHEBI:29105"/>
        <label>2</label>
    </ligand>
</feature>
<dbReference type="Pfam" id="PF00270">
    <property type="entry name" value="DEAD"/>
    <property type="match status" value="1"/>
</dbReference>
<evidence type="ECO:0000313" key="15">
    <source>
        <dbReference type="Proteomes" id="UP000283734"/>
    </source>
</evidence>
<keyword evidence="1 12" id="KW-0639">Primosome</keyword>
<evidence type="ECO:0000256" key="6">
    <source>
        <dbReference type="ARBA" id="ARBA00022806"/>
    </source>
</evidence>
<dbReference type="InterPro" id="IPR011545">
    <property type="entry name" value="DEAD/DEAH_box_helicase_dom"/>
</dbReference>
<dbReference type="Pfam" id="PF18074">
    <property type="entry name" value="PriA_C"/>
    <property type="match status" value="1"/>
</dbReference>
<keyword evidence="5 12" id="KW-0378">Hydrolase</keyword>
<evidence type="ECO:0000256" key="10">
    <source>
        <dbReference type="ARBA" id="ARBA00023235"/>
    </source>
</evidence>
<dbReference type="FunFam" id="3.40.50.300:FF:000489">
    <property type="entry name" value="Primosome assembly protein PriA"/>
    <property type="match status" value="1"/>
</dbReference>
<dbReference type="Pfam" id="PF18319">
    <property type="entry name" value="Zn_ribbon_PriA"/>
    <property type="match status" value="1"/>
</dbReference>
<evidence type="ECO:0000256" key="5">
    <source>
        <dbReference type="ARBA" id="ARBA00022801"/>
    </source>
</evidence>
<keyword evidence="10 12" id="KW-0413">Isomerase</keyword>
<dbReference type="FunFam" id="3.40.1440.60:FF:000001">
    <property type="entry name" value="Primosomal protein N"/>
    <property type="match status" value="1"/>
</dbReference>
<dbReference type="InterPro" id="IPR027417">
    <property type="entry name" value="P-loop_NTPase"/>
</dbReference>
<feature type="binding site" evidence="12">
    <location>
        <position position="437"/>
    </location>
    <ligand>
        <name>Zn(2+)</name>
        <dbReference type="ChEBI" id="CHEBI:29105"/>
        <label>1</label>
    </ligand>
</feature>
<evidence type="ECO:0000256" key="4">
    <source>
        <dbReference type="ARBA" id="ARBA00022741"/>
    </source>
</evidence>
<dbReference type="Gene3D" id="3.40.1440.60">
    <property type="entry name" value="PriA, 3(prime) DNA-binding domain"/>
    <property type="match status" value="1"/>
</dbReference>
<dbReference type="InterPro" id="IPR042115">
    <property type="entry name" value="PriA_3primeBD_sf"/>
</dbReference>
<comment type="catalytic activity">
    <reaction evidence="12">
        <text>Couples ATP hydrolysis with the unwinding of duplex DNA by translocating in the 3'-5' direction.</text>
        <dbReference type="EC" id="5.6.2.4"/>
    </reaction>
</comment>
<comment type="caution">
    <text evidence="14">The sequence shown here is derived from an EMBL/GenBank/DDBJ whole genome shotgun (WGS) entry which is preliminary data.</text>
</comment>
<evidence type="ECO:0000256" key="3">
    <source>
        <dbReference type="ARBA" id="ARBA00022723"/>
    </source>
</evidence>
<evidence type="ECO:0000256" key="12">
    <source>
        <dbReference type="HAMAP-Rule" id="MF_00983"/>
    </source>
</evidence>
<dbReference type="InterPro" id="IPR041236">
    <property type="entry name" value="PriA_C"/>
</dbReference>
<dbReference type="Proteomes" id="UP000283734">
    <property type="component" value="Unassembled WGS sequence"/>
</dbReference>
<keyword evidence="15" id="KW-1185">Reference proteome</keyword>
<dbReference type="PROSITE" id="PS51192">
    <property type="entry name" value="HELICASE_ATP_BIND_1"/>
    <property type="match status" value="1"/>
</dbReference>
<evidence type="ECO:0000256" key="1">
    <source>
        <dbReference type="ARBA" id="ARBA00022515"/>
    </source>
</evidence>
<dbReference type="RefSeq" id="WP_119917683.1">
    <property type="nucleotide sequence ID" value="NZ_CAXGPP010000008.1"/>
</dbReference>
<dbReference type="PANTHER" id="PTHR30580:SF0">
    <property type="entry name" value="PRIMOSOMAL PROTEIN N"/>
    <property type="match status" value="1"/>
</dbReference>
<dbReference type="GO" id="GO:1990077">
    <property type="term" value="C:primosome complex"/>
    <property type="evidence" value="ECO:0007669"/>
    <property type="project" value="UniProtKB-UniRule"/>
</dbReference>
<evidence type="ECO:0000256" key="9">
    <source>
        <dbReference type="ARBA" id="ARBA00023125"/>
    </source>
</evidence>
<dbReference type="SMART" id="SM00487">
    <property type="entry name" value="DEXDc"/>
    <property type="match status" value="1"/>
</dbReference>
<dbReference type="GO" id="GO:0008270">
    <property type="term" value="F:zinc ion binding"/>
    <property type="evidence" value="ECO:0007669"/>
    <property type="project" value="UniProtKB-UniRule"/>
</dbReference>
<keyword evidence="7 12" id="KW-0862">Zinc</keyword>
<keyword evidence="6 12" id="KW-0347">Helicase</keyword>
<dbReference type="GO" id="GO:0003677">
    <property type="term" value="F:DNA binding"/>
    <property type="evidence" value="ECO:0007669"/>
    <property type="project" value="UniProtKB-UniRule"/>
</dbReference>
<keyword evidence="8 12" id="KW-0067">ATP-binding</keyword>
<dbReference type="Gene3D" id="3.40.50.300">
    <property type="entry name" value="P-loop containing nucleotide triphosphate hydrolases"/>
    <property type="match status" value="2"/>
</dbReference>
<feature type="binding site" evidence="12">
    <location>
        <position position="461"/>
    </location>
    <ligand>
        <name>Zn(2+)</name>
        <dbReference type="ChEBI" id="CHEBI:29105"/>
        <label>2</label>
    </ligand>
</feature>
<comment type="catalytic activity">
    <reaction evidence="11 12">
        <text>ATP + H2O = ADP + phosphate + H(+)</text>
        <dbReference type="Rhea" id="RHEA:13065"/>
        <dbReference type="ChEBI" id="CHEBI:15377"/>
        <dbReference type="ChEBI" id="CHEBI:15378"/>
        <dbReference type="ChEBI" id="CHEBI:30616"/>
        <dbReference type="ChEBI" id="CHEBI:43474"/>
        <dbReference type="ChEBI" id="CHEBI:456216"/>
        <dbReference type="EC" id="5.6.2.4"/>
    </reaction>
</comment>
<dbReference type="InterPro" id="IPR040498">
    <property type="entry name" value="PriA_CRR"/>
</dbReference>
<feature type="binding site" evidence="12">
    <location>
        <position position="446"/>
    </location>
    <ligand>
        <name>Zn(2+)</name>
        <dbReference type="ChEBI" id="CHEBI:29105"/>
        <label>2</label>
    </ligand>
</feature>
<dbReference type="HAMAP" id="MF_00983">
    <property type="entry name" value="PriA"/>
    <property type="match status" value="1"/>
</dbReference>
<dbReference type="GO" id="GO:0006270">
    <property type="term" value="P:DNA replication initiation"/>
    <property type="evidence" value="ECO:0007669"/>
    <property type="project" value="TreeGrafter"/>
</dbReference>
<dbReference type="NCBIfam" id="TIGR00595">
    <property type="entry name" value="priA"/>
    <property type="match status" value="1"/>
</dbReference>
<dbReference type="InterPro" id="IPR041222">
    <property type="entry name" value="PriA_3primeBD"/>
</dbReference>
<dbReference type="EMBL" id="QYYA01000002">
    <property type="protein sequence ID" value="RJG17978.1"/>
    <property type="molecule type" value="Genomic_DNA"/>
</dbReference>
<comment type="function">
    <text evidence="12">Initiates the restart of stalled replication forks, which reloads the replicative helicase on sites other than the origin of replication. Recognizes and binds to abandoned replication forks and remodels them to uncover a helicase loading site. Promotes assembly of the primosome at these replication forks.</text>
</comment>
<evidence type="ECO:0000313" key="14">
    <source>
        <dbReference type="EMBL" id="RJG17978.1"/>
    </source>
</evidence>
<evidence type="ECO:0000256" key="2">
    <source>
        <dbReference type="ARBA" id="ARBA00022705"/>
    </source>
</evidence>
<dbReference type="EC" id="5.6.2.4" evidence="12"/>
<dbReference type="SUPFAM" id="SSF52540">
    <property type="entry name" value="P-loop containing nucleoside triphosphate hydrolases"/>
    <property type="match status" value="2"/>
</dbReference>
<feature type="binding site" evidence="12">
    <location>
        <position position="464"/>
    </location>
    <ligand>
        <name>Zn(2+)</name>
        <dbReference type="ChEBI" id="CHEBI:29105"/>
        <label>2</label>
    </ligand>
</feature>
<evidence type="ECO:0000256" key="8">
    <source>
        <dbReference type="ARBA" id="ARBA00022840"/>
    </source>
</evidence>
<reference evidence="14 15" key="1">
    <citation type="submission" date="2018-09" db="EMBL/GenBank/DDBJ databases">
        <title>Alcanivorax profundi sp. nov., isolated from 1000 m-depth seawater of the Mariana Trench.</title>
        <authorList>
            <person name="Liu J."/>
        </authorList>
    </citation>
    <scope>NUCLEOTIDE SEQUENCE [LARGE SCALE GENOMIC DNA]</scope>
    <source>
        <strain evidence="14 15">MTEO17</strain>
    </source>
</reference>
<keyword evidence="2 12" id="KW-0235">DNA replication</keyword>
<gene>
    <name evidence="12" type="primary">priA</name>
    <name evidence="14" type="ORF">D4A39_05660</name>
</gene>
<dbReference type="GO" id="GO:0006269">
    <property type="term" value="P:DNA replication, synthesis of primer"/>
    <property type="evidence" value="ECO:0007669"/>
    <property type="project" value="UniProtKB-KW"/>
</dbReference>
<comment type="subunit">
    <text evidence="12">Component of the replication restart primosome.</text>
</comment>
<dbReference type="AlphaFoldDB" id="A0A418XY71"/>
<keyword evidence="9 12" id="KW-0238">DNA-binding</keyword>
<dbReference type="InterPro" id="IPR014001">
    <property type="entry name" value="Helicase_ATP-bd"/>
</dbReference>
<name>A0A418XY71_9GAMM</name>
<keyword evidence="3 12" id="KW-0479">Metal-binding</keyword>
<dbReference type="GO" id="GO:0005524">
    <property type="term" value="F:ATP binding"/>
    <property type="evidence" value="ECO:0007669"/>
    <property type="project" value="UniProtKB-UniRule"/>
</dbReference>
<evidence type="ECO:0000256" key="7">
    <source>
        <dbReference type="ARBA" id="ARBA00022833"/>
    </source>
</evidence>
<feature type="binding site" evidence="12">
    <location>
        <position position="434"/>
    </location>
    <ligand>
        <name>Zn(2+)</name>
        <dbReference type="ChEBI" id="CHEBI:29105"/>
        <label>1</label>
    </ligand>
</feature>
<feature type="binding site" evidence="12">
    <location>
        <position position="474"/>
    </location>
    <ligand>
        <name>Zn(2+)</name>
        <dbReference type="ChEBI" id="CHEBI:29105"/>
        <label>1</label>
    </ligand>
</feature>
<dbReference type="InterPro" id="IPR001650">
    <property type="entry name" value="Helicase_C-like"/>
</dbReference>
<dbReference type="NCBIfam" id="NF004067">
    <property type="entry name" value="PRK05580.1-4"/>
    <property type="match status" value="1"/>
</dbReference>
<dbReference type="SMART" id="SM00490">
    <property type="entry name" value="HELICc"/>
    <property type="match status" value="1"/>
</dbReference>
<dbReference type="GO" id="GO:0016887">
    <property type="term" value="F:ATP hydrolysis activity"/>
    <property type="evidence" value="ECO:0007669"/>
    <property type="project" value="RHEA"/>
</dbReference>